<reference evidence="1" key="1">
    <citation type="submission" date="2023-03" db="EMBL/GenBank/DDBJ databases">
        <title>Massive genome expansion in bonnet fungi (Mycena s.s.) driven by repeated elements and novel gene families across ecological guilds.</title>
        <authorList>
            <consortium name="Lawrence Berkeley National Laboratory"/>
            <person name="Harder C.B."/>
            <person name="Miyauchi S."/>
            <person name="Viragh M."/>
            <person name="Kuo A."/>
            <person name="Thoen E."/>
            <person name="Andreopoulos B."/>
            <person name="Lu D."/>
            <person name="Skrede I."/>
            <person name="Drula E."/>
            <person name="Henrissat B."/>
            <person name="Morin E."/>
            <person name="Kohler A."/>
            <person name="Barry K."/>
            <person name="LaButti K."/>
            <person name="Morin E."/>
            <person name="Salamov A."/>
            <person name="Lipzen A."/>
            <person name="Mereny Z."/>
            <person name="Hegedus B."/>
            <person name="Baldrian P."/>
            <person name="Stursova M."/>
            <person name="Weitz H."/>
            <person name="Taylor A."/>
            <person name="Grigoriev I.V."/>
            <person name="Nagy L.G."/>
            <person name="Martin F."/>
            <person name="Kauserud H."/>
        </authorList>
    </citation>
    <scope>NUCLEOTIDE SEQUENCE</scope>
    <source>
        <strain evidence="1">CBHHK182m</strain>
    </source>
</reference>
<evidence type="ECO:0000313" key="2">
    <source>
        <dbReference type="Proteomes" id="UP001215598"/>
    </source>
</evidence>
<dbReference type="EMBL" id="JARKIB010000361">
    <property type="protein sequence ID" value="KAJ7712637.1"/>
    <property type="molecule type" value="Genomic_DNA"/>
</dbReference>
<dbReference type="Proteomes" id="UP001215598">
    <property type="component" value="Unassembled WGS sequence"/>
</dbReference>
<proteinExistence type="predicted"/>
<comment type="caution">
    <text evidence="1">The sequence shown here is derived from an EMBL/GenBank/DDBJ whole genome shotgun (WGS) entry which is preliminary data.</text>
</comment>
<evidence type="ECO:0000313" key="1">
    <source>
        <dbReference type="EMBL" id="KAJ7712637.1"/>
    </source>
</evidence>
<name>A0AAD7H562_9AGAR</name>
<accession>A0AAD7H562</accession>
<sequence>MAASVKILNCVNHRSRPTSHEYHYLWWGEFELLDDRGEYREYAAHMHTEFVSSAQADQPVESLAGQDDVYGSDASSLLSSAPVTRSQTPISLERSPVVTVLDQPTYDNVSCCLSASRAREDDAYDSDTSSLLSSAPITRSETPVSLELGPVPVSFPVRIVQDSVLYQPTPAQSSEAEAHDVGPVTGCKSAFPSQLQPAPLRYPPLESILPPFTRYRFQLFRLRDRIHAAVRFARRHCPTLNGVLQQVAGECDKLYLSLPPQHSPIGRISDDDMFELFSVYPKRPETAHYFPASLSPLLQEHRQQLGVMSGLLRGVTSDLSRPAANPIVASAVYIRRVEQLLSQVS</sequence>
<keyword evidence="2" id="KW-1185">Reference proteome</keyword>
<gene>
    <name evidence="1" type="ORF">B0H16DRAFT_1812866</name>
</gene>
<organism evidence="1 2">
    <name type="scientific">Mycena metata</name>
    <dbReference type="NCBI Taxonomy" id="1033252"/>
    <lineage>
        <taxon>Eukaryota</taxon>
        <taxon>Fungi</taxon>
        <taxon>Dikarya</taxon>
        <taxon>Basidiomycota</taxon>
        <taxon>Agaricomycotina</taxon>
        <taxon>Agaricomycetes</taxon>
        <taxon>Agaricomycetidae</taxon>
        <taxon>Agaricales</taxon>
        <taxon>Marasmiineae</taxon>
        <taxon>Mycenaceae</taxon>
        <taxon>Mycena</taxon>
    </lineage>
</organism>
<protein>
    <submittedName>
        <fullName evidence="1">Uncharacterized protein</fullName>
    </submittedName>
</protein>
<dbReference type="AlphaFoldDB" id="A0AAD7H562"/>